<dbReference type="PANTHER" id="PTHR47967">
    <property type="entry name" value="OS07G0603500 PROTEIN-RELATED"/>
    <property type="match status" value="1"/>
</dbReference>
<organism evidence="9 10">
    <name type="scientific">Lactuca saligna</name>
    <name type="common">Willowleaf lettuce</name>
    <dbReference type="NCBI Taxonomy" id="75948"/>
    <lineage>
        <taxon>Eukaryota</taxon>
        <taxon>Viridiplantae</taxon>
        <taxon>Streptophyta</taxon>
        <taxon>Embryophyta</taxon>
        <taxon>Tracheophyta</taxon>
        <taxon>Spermatophyta</taxon>
        <taxon>Magnoliopsida</taxon>
        <taxon>eudicotyledons</taxon>
        <taxon>Gunneridae</taxon>
        <taxon>Pentapetalae</taxon>
        <taxon>asterids</taxon>
        <taxon>campanulids</taxon>
        <taxon>Asterales</taxon>
        <taxon>Asteraceae</taxon>
        <taxon>Cichorioideae</taxon>
        <taxon>Cichorieae</taxon>
        <taxon>Lactucinae</taxon>
        <taxon>Lactuca</taxon>
    </lineage>
</organism>
<dbReference type="PANTHER" id="PTHR47967:SF36">
    <property type="entry name" value="PEPTIDASE A1 DOMAIN-CONTAINING PROTEIN"/>
    <property type="match status" value="1"/>
</dbReference>
<dbReference type="PROSITE" id="PS51767">
    <property type="entry name" value="PEPTIDASE_A1"/>
    <property type="match status" value="1"/>
</dbReference>
<evidence type="ECO:0000256" key="2">
    <source>
        <dbReference type="ARBA" id="ARBA00022670"/>
    </source>
</evidence>
<keyword evidence="2" id="KW-0645">Protease</keyword>
<dbReference type="InterPro" id="IPR032799">
    <property type="entry name" value="TAXi_C"/>
</dbReference>
<evidence type="ECO:0000256" key="5">
    <source>
        <dbReference type="ARBA" id="ARBA00023180"/>
    </source>
</evidence>
<dbReference type="EMBL" id="OX465086">
    <property type="protein sequence ID" value="CAI9265261.1"/>
    <property type="molecule type" value="Genomic_DNA"/>
</dbReference>
<keyword evidence="7" id="KW-0732">Signal</keyword>
<evidence type="ECO:0000256" key="7">
    <source>
        <dbReference type="SAM" id="SignalP"/>
    </source>
</evidence>
<feature type="signal peptide" evidence="7">
    <location>
        <begin position="1"/>
        <end position="30"/>
    </location>
</feature>
<feature type="domain" description="Peptidase A1" evidence="8">
    <location>
        <begin position="95"/>
        <end position="466"/>
    </location>
</feature>
<dbReference type="InterPro" id="IPR051708">
    <property type="entry name" value="Plant_Aspart_Prot_A1"/>
</dbReference>
<evidence type="ECO:0000256" key="4">
    <source>
        <dbReference type="ARBA" id="ARBA00022801"/>
    </source>
</evidence>
<dbReference type="GO" id="GO:0004190">
    <property type="term" value="F:aspartic-type endopeptidase activity"/>
    <property type="evidence" value="ECO:0007669"/>
    <property type="project" value="UniProtKB-KW"/>
</dbReference>
<protein>
    <recommendedName>
        <fullName evidence="8">Peptidase A1 domain-containing protein</fullName>
    </recommendedName>
</protein>
<evidence type="ECO:0000313" key="10">
    <source>
        <dbReference type="Proteomes" id="UP001177003"/>
    </source>
</evidence>
<keyword evidence="5" id="KW-0325">Glycoprotein</keyword>
<keyword evidence="4" id="KW-0378">Hydrolase</keyword>
<dbReference type="GO" id="GO:0005576">
    <property type="term" value="C:extracellular region"/>
    <property type="evidence" value="ECO:0007669"/>
    <property type="project" value="TreeGrafter"/>
</dbReference>
<accession>A0AA35YAS4</accession>
<dbReference type="Pfam" id="PF14543">
    <property type="entry name" value="TAXi_N"/>
    <property type="match status" value="1"/>
</dbReference>
<keyword evidence="3" id="KW-0064">Aspartyl protease</keyword>
<gene>
    <name evidence="9" type="ORF">LSALG_LOCUS5875</name>
</gene>
<dbReference type="SUPFAM" id="SSF50630">
    <property type="entry name" value="Acid proteases"/>
    <property type="match status" value="1"/>
</dbReference>
<comment type="similarity">
    <text evidence="1">Belongs to the peptidase A1 family.</text>
</comment>
<dbReference type="InterPro" id="IPR033121">
    <property type="entry name" value="PEPTIDASE_A1"/>
</dbReference>
<dbReference type="InterPro" id="IPR001461">
    <property type="entry name" value="Aspartic_peptidase_A1"/>
</dbReference>
<dbReference type="InterPro" id="IPR032861">
    <property type="entry name" value="TAXi_N"/>
</dbReference>
<name>A0AA35YAS4_LACSI</name>
<feature type="active site" evidence="6">
    <location>
        <position position="337"/>
    </location>
</feature>
<dbReference type="Gene3D" id="2.40.70.10">
    <property type="entry name" value="Acid Proteases"/>
    <property type="match status" value="2"/>
</dbReference>
<evidence type="ECO:0000256" key="6">
    <source>
        <dbReference type="PIRSR" id="PIRSR601461-1"/>
    </source>
</evidence>
<evidence type="ECO:0000256" key="3">
    <source>
        <dbReference type="ARBA" id="ARBA00022750"/>
    </source>
</evidence>
<evidence type="ECO:0000256" key="1">
    <source>
        <dbReference type="ARBA" id="ARBA00007447"/>
    </source>
</evidence>
<dbReference type="InterPro" id="IPR021109">
    <property type="entry name" value="Peptidase_aspartic_dom_sf"/>
</dbReference>
<keyword evidence="10" id="KW-1185">Reference proteome</keyword>
<reference evidence="9" key="1">
    <citation type="submission" date="2023-04" db="EMBL/GenBank/DDBJ databases">
        <authorList>
            <person name="Vijverberg K."/>
            <person name="Xiong W."/>
            <person name="Schranz E."/>
        </authorList>
    </citation>
    <scope>NUCLEOTIDE SEQUENCE</scope>
</reference>
<dbReference type="InterPro" id="IPR034161">
    <property type="entry name" value="Pepsin-like_plant"/>
</dbReference>
<dbReference type="Pfam" id="PF14541">
    <property type="entry name" value="TAXi_C"/>
    <property type="match status" value="1"/>
</dbReference>
<dbReference type="Proteomes" id="UP001177003">
    <property type="component" value="Chromosome 0"/>
</dbReference>
<dbReference type="CDD" id="cd05476">
    <property type="entry name" value="pepsin_A_like_plant"/>
    <property type="match status" value="1"/>
</dbReference>
<evidence type="ECO:0000313" key="9">
    <source>
        <dbReference type="EMBL" id="CAI9265261.1"/>
    </source>
</evidence>
<feature type="active site" evidence="6">
    <location>
        <position position="113"/>
    </location>
</feature>
<feature type="chain" id="PRO_5041335873" description="Peptidase A1 domain-containing protein" evidence="7">
    <location>
        <begin position="31"/>
        <end position="471"/>
    </location>
</feature>
<dbReference type="PRINTS" id="PR00792">
    <property type="entry name" value="PEPSIN"/>
</dbReference>
<proteinExistence type="inferred from homology"/>
<evidence type="ECO:0000259" key="8">
    <source>
        <dbReference type="PROSITE" id="PS51767"/>
    </source>
</evidence>
<dbReference type="GO" id="GO:0006508">
    <property type="term" value="P:proteolysis"/>
    <property type="evidence" value="ECO:0007669"/>
    <property type="project" value="UniProtKB-KW"/>
</dbReference>
<dbReference type="AlphaFoldDB" id="A0AA35YAS4"/>
<sequence>MAPPPPSSSLPISTLLTILCICISIPSSSSHSTLTLSLTHHITPKTNNQSSHLKHTINSLASSSITRAHYLKNPNNTTSSSSTQIPLFPRSYGAYSISLSFGSPPQKLPFLMDTGSSLVWSPCTNNYKCYDCRFSDVNQTNTPKFIPNRSSSAKMIGCNSKECGWVSGSSQQTSCNGNESCPAYTIQYGSGSTSGFLISDTLDFPEGDVSDFAVGCSIVSTRQPSGIAGFGRGSSSLPNQMGVTKFSYCLVSHRFDDAPVSSELVLVRNSTNSTNSTAGDSEMSYTNFQKNPMNSSEAFQEYYYVNLREITIGGKSVNISNEYLVPGADGNGGAIIDSGTTFTVMDNVPYDLVAREFENQMSEYKRAVDVESETGLRPCFDVAGKSAELPEFTFHFVGGAKLSLPVADYFSFVGDDGDDGVLCMTIVSSNLIGSNSSIGPSIIIGNYQQQDIYFEYDLENGVLGFRKQICK</sequence>